<dbReference type="EMBL" id="CP108164">
    <property type="protein sequence ID" value="WTQ79895.1"/>
    <property type="molecule type" value="Genomic_DNA"/>
</dbReference>
<keyword evidence="3" id="KW-1185">Reference proteome</keyword>
<feature type="domain" description="Helix-turn-helix" evidence="1">
    <location>
        <begin position="27"/>
        <end position="64"/>
    </location>
</feature>
<dbReference type="Pfam" id="PF12728">
    <property type="entry name" value="HTH_17"/>
    <property type="match status" value="1"/>
</dbReference>
<proteinExistence type="predicted"/>
<reference evidence="2 3" key="1">
    <citation type="submission" date="2022-10" db="EMBL/GenBank/DDBJ databases">
        <title>The complete genomes of actinobacterial strains from the NBC collection.</title>
        <authorList>
            <person name="Joergensen T.S."/>
            <person name="Alvarez Arevalo M."/>
            <person name="Sterndorff E.B."/>
            <person name="Faurdal D."/>
            <person name="Vuksanovic O."/>
            <person name="Mourched A.-S."/>
            <person name="Charusanti P."/>
            <person name="Shaw S."/>
            <person name="Blin K."/>
            <person name="Weber T."/>
        </authorList>
    </citation>
    <scope>NUCLEOTIDE SEQUENCE [LARGE SCALE GENOMIC DNA]</scope>
    <source>
        <strain evidence="2 3">NBC_00156</strain>
    </source>
</reference>
<dbReference type="RefSeq" id="WP_268692064.1">
    <property type="nucleotide sequence ID" value="NZ_CP108164.1"/>
</dbReference>
<gene>
    <name evidence="2" type="ORF">OG350_06050</name>
</gene>
<accession>A0ABZ1KJ83</accession>
<dbReference type="InterPro" id="IPR041657">
    <property type="entry name" value="HTH_17"/>
</dbReference>
<evidence type="ECO:0000313" key="2">
    <source>
        <dbReference type="EMBL" id="WTQ79895.1"/>
    </source>
</evidence>
<evidence type="ECO:0000313" key="3">
    <source>
        <dbReference type="Proteomes" id="UP001622557"/>
    </source>
</evidence>
<organism evidence="2 3">
    <name type="scientific">Streptomyces achromogenes</name>
    <dbReference type="NCBI Taxonomy" id="67255"/>
    <lineage>
        <taxon>Bacteria</taxon>
        <taxon>Bacillati</taxon>
        <taxon>Actinomycetota</taxon>
        <taxon>Actinomycetes</taxon>
        <taxon>Kitasatosporales</taxon>
        <taxon>Streptomycetaceae</taxon>
        <taxon>Streptomyces</taxon>
    </lineage>
</organism>
<dbReference type="GeneID" id="97279966"/>
<dbReference type="Proteomes" id="UP001622557">
    <property type="component" value="Chromosome"/>
</dbReference>
<evidence type="ECO:0000259" key="1">
    <source>
        <dbReference type="Pfam" id="PF12728"/>
    </source>
</evidence>
<name>A0ABZ1KJ83_STRAH</name>
<protein>
    <submittedName>
        <fullName evidence="2">Helix-turn-helix domain-containing protein</fullName>
    </submittedName>
</protein>
<sequence>MSKPSPRRDPLTFTEVFDLPVAVDLRTAARALGICPHTAYRLIHRGVFPCPVLRVGGRFRIPTTPLMRILGIEERPVYAVDLEAGMDIEPDGGTS</sequence>